<accession>J9G6C2</accession>
<gene>
    <name evidence="1" type="ORF">EVA_09470</name>
</gene>
<name>J9G6C2_9ZZZZ</name>
<protein>
    <submittedName>
        <fullName evidence="1">Uncharacterized protein</fullName>
    </submittedName>
</protein>
<dbReference type="AlphaFoldDB" id="J9G6C2"/>
<proteinExistence type="predicted"/>
<evidence type="ECO:0000313" key="1">
    <source>
        <dbReference type="EMBL" id="EJX02424.1"/>
    </source>
</evidence>
<reference evidence="1" key="1">
    <citation type="journal article" date="2012" name="PLoS ONE">
        <title>Gene sets for utilization of primary and secondary nutrition supplies in the distal gut of endangered iberian lynx.</title>
        <authorList>
            <person name="Alcaide M."/>
            <person name="Messina E."/>
            <person name="Richter M."/>
            <person name="Bargiela R."/>
            <person name="Peplies J."/>
            <person name="Huws S.A."/>
            <person name="Newbold C.J."/>
            <person name="Golyshin P.N."/>
            <person name="Simon M.A."/>
            <person name="Lopez G."/>
            <person name="Yakimov M.M."/>
            <person name="Ferrer M."/>
        </authorList>
    </citation>
    <scope>NUCLEOTIDE SEQUENCE</scope>
</reference>
<sequence length="34" mass="3751">MESADPRSHDRTEAHQFPDAALPGAYSLLEVLLL</sequence>
<dbReference type="EMBL" id="AMCI01002545">
    <property type="protein sequence ID" value="EJX02424.1"/>
    <property type="molecule type" value="Genomic_DNA"/>
</dbReference>
<organism evidence="1">
    <name type="scientific">gut metagenome</name>
    <dbReference type="NCBI Taxonomy" id="749906"/>
    <lineage>
        <taxon>unclassified sequences</taxon>
        <taxon>metagenomes</taxon>
        <taxon>organismal metagenomes</taxon>
    </lineage>
</organism>
<comment type="caution">
    <text evidence="1">The sequence shown here is derived from an EMBL/GenBank/DDBJ whole genome shotgun (WGS) entry which is preliminary data.</text>
</comment>